<protein>
    <submittedName>
        <fullName evidence="2">CubicO group peptidase (Beta-lactamase class C family)</fullName>
    </submittedName>
</protein>
<dbReference type="EMBL" id="JACDUR010000008">
    <property type="protein sequence ID" value="MBA2896283.1"/>
    <property type="molecule type" value="Genomic_DNA"/>
</dbReference>
<dbReference type="SUPFAM" id="SSF56601">
    <property type="entry name" value="beta-lactamase/transpeptidase-like"/>
    <property type="match status" value="1"/>
</dbReference>
<accession>A0A7W0CSA2</accession>
<sequence>MTMSLAEPLAELSKRFRVPGASLAYWHDGHLREEATGVLNLDTGVEVTTDSLFQIGSITKVWTATQLMLLAERGEITLDTPVDGFPGVTIKHLLTHTSGIDGDFFHDTGRGDDCLARYAEDARQVARVHPPGAAHSYCNTGFSLAGRVIETITGKVWDAALREQIIEPLGLTHTWTLPEDVLRFRAATGHLGEPGEEPGPTPRWGMMRTVGPAGLICSTAADVVRFARSFHDGALLTPASAELMVTPHVELPANPYGTHWGLGWILDTWEGRAVWSHGGNTIGQSAQLWTLPGTGTGNDSGTTVCVLANGGDTYGFFQAVAQELFPALCGVRPRPLPQPPGEVVPVDGRHDGVYERESARITVEGARMTYLNTSAFADLDEPMLFDLVALDDDRYLARREGTATWVGVTFATREDGTPYQYFSLRSTPRLP</sequence>
<reference evidence="2 3" key="1">
    <citation type="submission" date="2020-07" db="EMBL/GenBank/DDBJ databases">
        <title>Genomic Encyclopedia of Type Strains, Phase IV (KMG-IV): sequencing the most valuable type-strain genomes for metagenomic binning, comparative biology and taxonomic classification.</title>
        <authorList>
            <person name="Goeker M."/>
        </authorList>
    </citation>
    <scope>NUCLEOTIDE SEQUENCE [LARGE SCALE GENOMIC DNA]</scope>
    <source>
        <strain evidence="2 3">DSM 45533</strain>
    </source>
</reference>
<dbReference type="InterPro" id="IPR012338">
    <property type="entry name" value="Beta-lactam/transpept-like"/>
</dbReference>
<dbReference type="Proteomes" id="UP000530928">
    <property type="component" value="Unassembled WGS sequence"/>
</dbReference>
<dbReference type="InterPro" id="IPR050491">
    <property type="entry name" value="AmpC-like"/>
</dbReference>
<dbReference type="InterPro" id="IPR001466">
    <property type="entry name" value="Beta-lactam-related"/>
</dbReference>
<gene>
    <name evidence="2" type="ORF">HNR30_007674</name>
</gene>
<proteinExistence type="predicted"/>
<evidence type="ECO:0000259" key="1">
    <source>
        <dbReference type="Pfam" id="PF00144"/>
    </source>
</evidence>
<dbReference type="Gene3D" id="3.40.710.10">
    <property type="entry name" value="DD-peptidase/beta-lactamase superfamily"/>
    <property type="match status" value="1"/>
</dbReference>
<dbReference type="PANTHER" id="PTHR46825:SF9">
    <property type="entry name" value="BETA-LACTAMASE-RELATED DOMAIN-CONTAINING PROTEIN"/>
    <property type="match status" value="1"/>
</dbReference>
<dbReference type="AlphaFoldDB" id="A0A7W0CSA2"/>
<dbReference type="PANTHER" id="PTHR46825">
    <property type="entry name" value="D-ALANYL-D-ALANINE-CARBOXYPEPTIDASE/ENDOPEPTIDASE AMPH"/>
    <property type="match status" value="1"/>
</dbReference>
<organism evidence="2 3">
    <name type="scientific">Nonomuraea soli</name>
    <dbReference type="NCBI Taxonomy" id="1032476"/>
    <lineage>
        <taxon>Bacteria</taxon>
        <taxon>Bacillati</taxon>
        <taxon>Actinomycetota</taxon>
        <taxon>Actinomycetes</taxon>
        <taxon>Streptosporangiales</taxon>
        <taxon>Streptosporangiaceae</taxon>
        <taxon>Nonomuraea</taxon>
    </lineage>
</organism>
<feature type="domain" description="Beta-lactamase-related" evidence="1">
    <location>
        <begin position="11"/>
        <end position="315"/>
    </location>
</feature>
<comment type="caution">
    <text evidence="2">The sequence shown here is derived from an EMBL/GenBank/DDBJ whole genome shotgun (WGS) entry which is preliminary data.</text>
</comment>
<evidence type="ECO:0000313" key="3">
    <source>
        <dbReference type="Proteomes" id="UP000530928"/>
    </source>
</evidence>
<dbReference type="RefSeq" id="WP_181614983.1">
    <property type="nucleotide sequence ID" value="NZ_BAABAM010000007.1"/>
</dbReference>
<dbReference type="Pfam" id="PF00144">
    <property type="entry name" value="Beta-lactamase"/>
    <property type="match status" value="1"/>
</dbReference>
<keyword evidence="3" id="KW-1185">Reference proteome</keyword>
<name>A0A7W0CSA2_9ACTN</name>
<evidence type="ECO:0000313" key="2">
    <source>
        <dbReference type="EMBL" id="MBA2896283.1"/>
    </source>
</evidence>